<dbReference type="Proteomes" id="UP000023152">
    <property type="component" value="Unassembled WGS sequence"/>
</dbReference>
<accession>X6LLE0</accession>
<organism evidence="3 4">
    <name type="scientific">Reticulomyxa filosa</name>
    <dbReference type="NCBI Taxonomy" id="46433"/>
    <lineage>
        <taxon>Eukaryota</taxon>
        <taxon>Sar</taxon>
        <taxon>Rhizaria</taxon>
        <taxon>Retaria</taxon>
        <taxon>Foraminifera</taxon>
        <taxon>Monothalamids</taxon>
        <taxon>Reticulomyxidae</taxon>
        <taxon>Reticulomyxa</taxon>
    </lineage>
</organism>
<reference evidence="3 4" key="1">
    <citation type="journal article" date="2013" name="Curr. Biol.">
        <title>The Genome of the Foraminiferan Reticulomyxa filosa.</title>
        <authorList>
            <person name="Glockner G."/>
            <person name="Hulsmann N."/>
            <person name="Schleicher M."/>
            <person name="Noegel A.A."/>
            <person name="Eichinger L."/>
            <person name="Gallinger C."/>
            <person name="Pawlowski J."/>
            <person name="Sierra R."/>
            <person name="Euteneuer U."/>
            <person name="Pillet L."/>
            <person name="Moustafa A."/>
            <person name="Platzer M."/>
            <person name="Groth M."/>
            <person name="Szafranski K."/>
            <person name="Schliwa M."/>
        </authorList>
    </citation>
    <scope>NUCLEOTIDE SEQUENCE [LARGE SCALE GENOMIC DNA]</scope>
</reference>
<keyword evidence="2" id="KW-1133">Transmembrane helix</keyword>
<evidence type="ECO:0000313" key="3">
    <source>
        <dbReference type="EMBL" id="ETO02414.1"/>
    </source>
</evidence>
<dbReference type="AlphaFoldDB" id="X6LLE0"/>
<sequence>MYSCMCICIDKTGQLQEISRVLWALCQKKEQECQTPQVTFDLAEYQNECFQRAIFDYISKPSRSQHPKGVITTLLKKPISSDASANANMTAGKMNTYAHETQHKKIICGLVALMHYNFEEKVDPVIQTLIKYLYIHDGVTIRYGGCYTIGLAYAFTANNQDISKLLHLAVSDVSNSYNTNMVPLPLTLTVHVFINTYTITYLHMYMYIYILIIM</sequence>
<dbReference type="InterPro" id="IPR011989">
    <property type="entry name" value="ARM-like"/>
</dbReference>
<dbReference type="PANTHER" id="PTHR10943">
    <property type="entry name" value="26S PROTEASOME NON-ATPASE REGULATORY SUBUNIT"/>
    <property type="match status" value="1"/>
</dbReference>
<keyword evidence="4" id="KW-1185">Reference proteome</keyword>
<dbReference type="Gene3D" id="1.25.10.10">
    <property type="entry name" value="Leucine-rich Repeat Variant"/>
    <property type="match status" value="1"/>
</dbReference>
<dbReference type="GO" id="GO:0043161">
    <property type="term" value="P:proteasome-mediated ubiquitin-dependent protein catabolic process"/>
    <property type="evidence" value="ECO:0007669"/>
    <property type="project" value="TreeGrafter"/>
</dbReference>
<name>X6LLE0_RETFI</name>
<protein>
    <submittedName>
        <fullName evidence="3">Uncharacterized protein</fullName>
    </submittedName>
</protein>
<gene>
    <name evidence="3" type="ORF">RFI_35022</name>
</gene>
<proteinExistence type="predicted"/>
<keyword evidence="2" id="KW-0812">Transmembrane</keyword>
<evidence type="ECO:0000313" key="4">
    <source>
        <dbReference type="Proteomes" id="UP000023152"/>
    </source>
</evidence>
<dbReference type="GO" id="GO:0034515">
    <property type="term" value="C:proteasome storage granule"/>
    <property type="evidence" value="ECO:0007669"/>
    <property type="project" value="TreeGrafter"/>
</dbReference>
<keyword evidence="1" id="KW-0677">Repeat</keyword>
<keyword evidence="2" id="KW-0472">Membrane</keyword>
<feature type="transmembrane region" description="Helical" evidence="2">
    <location>
        <begin position="188"/>
        <end position="212"/>
    </location>
</feature>
<dbReference type="GO" id="GO:0005634">
    <property type="term" value="C:nucleus"/>
    <property type="evidence" value="ECO:0007669"/>
    <property type="project" value="TreeGrafter"/>
</dbReference>
<evidence type="ECO:0000256" key="1">
    <source>
        <dbReference type="ARBA" id="ARBA00022737"/>
    </source>
</evidence>
<comment type="caution">
    <text evidence="3">The sequence shown here is derived from an EMBL/GenBank/DDBJ whole genome shotgun (WGS) entry which is preliminary data.</text>
</comment>
<evidence type="ECO:0000256" key="2">
    <source>
        <dbReference type="SAM" id="Phobius"/>
    </source>
</evidence>
<dbReference type="PANTHER" id="PTHR10943:SF2">
    <property type="entry name" value="26S PROTEASOME NON-ATPASE REGULATORY SUBUNIT 1"/>
    <property type="match status" value="1"/>
</dbReference>
<dbReference type="EMBL" id="ASPP01035846">
    <property type="protein sequence ID" value="ETO02414.1"/>
    <property type="molecule type" value="Genomic_DNA"/>
</dbReference>
<dbReference type="GO" id="GO:0008540">
    <property type="term" value="C:proteasome regulatory particle, base subcomplex"/>
    <property type="evidence" value="ECO:0007669"/>
    <property type="project" value="TreeGrafter"/>
</dbReference>
<dbReference type="OrthoDB" id="261572at2759"/>